<keyword evidence="1" id="KW-0472">Membrane</keyword>
<sequence>MERHGPYIYRVEERDLAAAGRLFFRRRLTQPPARYLLFGLIACALLLIALDVIEDGAINLLSLLSLGIGLPLVWFVPHLLAPMMMRRQYRQSAALRDEHRLEFDDEAIFFSSDRGHARLPFAELYAWAETDRLILLSQTEAYFNPVPKLALGEDAAVLIRKLTEAGVDTL</sequence>
<feature type="domain" description="YcxB-like C-terminal" evidence="2">
    <location>
        <begin position="103"/>
        <end position="162"/>
    </location>
</feature>
<keyword evidence="1" id="KW-1133">Transmembrane helix</keyword>
<evidence type="ECO:0000313" key="3">
    <source>
        <dbReference type="EMBL" id="QZD89693.1"/>
    </source>
</evidence>
<feature type="transmembrane region" description="Helical" evidence="1">
    <location>
        <begin position="59"/>
        <end position="81"/>
    </location>
</feature>
<dbReference type="InterPro" id="IPR025588">
    <property type="entry name" value="YcxB-like_C"/>
</dbReference>
<organism evidence="3 4">
    <name type="scientific">Qipengyuania aurantiaca</name>
    <dbReference type="NCBI Taxonomy" id="2867233"/>
    <lineage>
        <taxon>Bacteria</taxon>
        <taxon>Pseudomonadati</taxon>
        <taxon>Pseudomonadota</taxon>
        <taxon>Alphaproteobacteria</taxon>
        <taxon>Sphingomonadales</taxon>
        <taxon>Erythrobacteraceae</taxon>
        <taxon>Qipengyuania</taxon>
    </lineage>
</organism>
<evidence type="ECO:0000256" key="1">
    <source>
        <dbReference type="SAM" id="Phobius"/>
    </source>
</evidence>
<keyword evidence="4" id="KW-1185">Reference proteome</keyword>
<name>A0ABX8ZL08_9SPHN</name>
<keyword evidence="1" id="KW-0812">Transmembrane</keyword>
<accession>A0ABX8ZL08</accession>
<proteinExistence type="predicted"/>
<dbReference type="RefSeq" id="WP_221425173.1">
    <property type="nucleotide sequence ID" value="NZ_CP081295.1"/>
</dbReference>
<dbReference type="Proteomes" id="UP000824281">
    <property type="component" value="Chromosome"/>
</dbReference>
<gene>
    <name evidence="3" type="ORF">K3148_12955</name>
</gene>
<dbReference type="EMBL" id="CP081295">
    <property type="protein sequence ID" value="QZD89693.1"/>
    <property type="molecule type" value="Genomic_DNA"/>
</dbReference>
<dbReference type="Pfam" id="PF14317">
    <property type="entry name" value="YcxB"/>
    <property type="match status" value="1"/>
</dbReference>
<evidence type="ECO:0000313" key="4">
    <source>
        <dbReference type="Proteomes" id="UP000824281"/>
    </source>
</evidence>
<protein>
    <submittedName>
        <fullName evidence="3">YcxB family protein</fullName>
    </submittedName>
</protein>
<feature type="transmembrane region" description="Helical" evidence="1">
    <location>
        <begin position="35"/>
        <end position="53"/>
    </location>
</feature>
<evidence type="ECO:0000259" key="2">
    <source>
        <dbReference type="Pfam" id="PF14317"/>
    </source>
</evidence>
<reference evidence="3 4" key="1">
    <citation type="submission" date="2021-08" db="EMBL/GenBank/DDBJ databases">
        <title>Comparative Genomics Analysis of the Genus Qipengyuania Reveals Extensive Genetic Diversity and Metabolic Versatility, Including the Description of Fifteen Novel Species.</title>
        <authorList>
            <person name="Liu Y."/>
        </authorList>
    </citation>
    <scope>NUCLEOTIDE SEQUENCE [LARGE SCALE GENOMIC DNA]</scope>
    <source>
        <strain evidence="3 4">1NDH13</strain>
    </source>
</reference>